<dbReference type="PANTHER" id="PTHR10073:SF52">
    <property type="entry name" value="MISMATCH REPAIR ENDONUCLEASE PMS2"/>
    <property type="match status" value="1"/>
</dbReference>
<dbReference type="GO" id="GO:0006298">
    <property type="term" value="P:mismatch repair"/>
    <property type="evidence" value="ECO:0007669"/>
    <property type="project" value="InterPro"/>
</dbReference>
<dbReference type="EMBL" id="MIGC01008665">
    <property type="protein sequence ID" value="PHJ15320.1"/>
    <property type="molecule type" value="Genomic_DNA"/>
</dbReference>
<dbReference type="InterPro" id="IPR014762">
    <property type="entry name" value="DNA_mismatch_repair_CS"/>
</dbReference>
<dbReference type="GO" id="GO:0140664">
    <property type="term" value="F:ATP-dependent DNA damage sensor activity"/>
    <property type="evidence" value="ECO:0007669"/>
    <property type="project" value="InterPro"/>
</dbReference>
<comment type="similarity">
    <text evidence="1">Belongs to the DNA mismatch repair MutL/HexB family.</text>
</comment>
<dbReference type="SUPFAM" id="SSF55874">
    <property type="entry name" value="ATPase domain of HSP90 chaperone/DNA topoisomerase II/histidine kinase"/>
    <property type="match status" value="1"/>
</dbReference>
<keyword evidence="4" id="KW-1185">Reference proteome</keyword>
<dbReference type="Proteomes" id="UP000221165">
    <property type="component" value="Unassembled WGS sequence"/>
</dbReference>
<evidence type="ECO:0000256" key="1">
    <source>
        <dbReference type="ARBA" id="ARBA00006082"/>
    </source>
</evidence>
<keyword evidence="2" id="KW-0732">Signal</keyword>
<comment type="caution">
    <text evidence="3">The sequence shown here is derived from an EMBL/GenBank/DDBJ whole genome shotgun (WGS) entry which is preliminary data.</text>
</comment>
<feature type="signal peptide" evidence="2">
    <location>
        <begin position="1"/>
        <end position="26"/>
    </location>
</feature>
<dbReference type="PROSITE" id="PS00058">
    <property type="entry name" value="DNA_MISMATCH_REPAIR_1"/>
    <property type="match status" value="1"/>
</dbReference>
<dbReference type="AlphaFoldDB" id="A0A2C6JVL4"/>
<dbReference type="InterPro" id="IPR036890">
    <property type="entry name" value="HATPase_C_sf"/>
</dbReference>
<dbReference type="GO" id="GO:0032389">
    <property type="term" value="C:MutLalpha complex"/>
    <property type="evidence" value="ECO:0007669"/>
    <property type="project" value="TreeGrafter"/>
</dbReference>
<evidence type="ECO:0000256" key="2">
    <source>
        <dbReference type="SAM" id="SignalP"/>
    </source>
</evidence>
<dbReference type="GO" id="GO:0016887">
    <property type="term" value="F:ATP hydrolysis activity"/>
    <property type="evidence" value="ECO:0007669"/>
    <property type="project" value="InterPro"/>
</dbReference>
<evidence type="ECO:0000313" key="4">
    <source>
        <dbReference type="Proteomes" id="UP000221165"/>
    </source>
</evidence>
<organism evidence="3 4">
    <name type="scientific">Cystoisospora suis</name>
    <dbReference type="NCBI Taxonomy" id="483139"/>
    <lineage>
        <taxon>Eukaryota</taxon>
        <taxon>Sar</taxon>
        <taxon>Alveolata</taxon>
        <taxon>Apicomplexa</taxon>
        <taxon>Conoidasida</taxon>
        <taxon>Coccidia</taxon>
        <taxon>Eucoccidiorida</taxon>
        <taxon>Eimeriorina</taxon>
        <taxon>Sarcocystidae</taxon>
        <taxon>Cystoisospora</taxon>
    </lineage>
</organism>
<evidence type="ECO:0000313" key="3">
    <source>
        <dbReference type="EMBL" id="PHJ15320.1"/>
    </source>
</evidence>
<dbReference type="GeneID" id="94434181"/>
<sequence length="126" mass="14076">MERLCVSSFSRFLSFFLSVEVRLVASGLESIEVRDNGRGISPTNFDLLGRRHATSKIEKFEDLYTGLDSMGFRGEALSSLCSLGDVCILTRTLSDVFASRLIFDRQGKIIQNEPSARELNLSPRLP</sequence>
<dbReference type="Gene3D" id="3.30.565.10">
    <property type="entry name" value="Histidine kinase-like ATPase, C-terminal domain"/>
    <property type="match status" value="1"/>
</dbReference>
<gene>
    <name evidence="3" type="ORF">CSUI_010869</name>
</gene>
<dbReference type="InterPro" id="IPR038973">
    <property type="entry name" value="MutL/Mlh/Pms-like"/>
</dbReference>
<feature type="chain" id="PRO_5012089913" evidence="2">
    <location>
        <begin position="27"/>
        <end position="126"/>
    </location>
</feature>
<name>A0A2C6JVL4_9APIC</name>
<protein>
    <submittedName>
        <fullName evidence="3">Dna mismatch repair c-terminal domain-containing protein</fullName>
    </submittedName>
</protein>
<dbReference type="PANTHER" id="PTHR10073">
    <property type="entry name" value="DNA MISMATCH REPAIR PROTEIN MLH, PMS, MUTL"/>
    <property type="match status" value="1"/>
</dbReference>
<accession>A0A2C6JVL4</accession>
<dbReference type="RefSeq" id="XP_067917054.1">
    <property type="nucleotide sequence ID" value="XM_068070970.1"/>
</dbReference>
<reference evidence="3 4" key="1">
    <citation type="journal article" date="2017" name="Int. J. Parasitol.">
        <title>The genome of the protozoan parasite Cystoisospora suis and a reverse vaccinology approach to identify vaccine candidates.</title>
        <authorList>
            <person name="Palmieri N."/>
            <person name="Shrestha A."/>
            <person name="Ruttkowski B."/>
            <person name="Beck T."/>
            <person name="Vogl C."/>
            <person name="Tomley F."/>
            <person name="Blake D.P."/>
            <person name="Joachim A."/>
        </authorList>
    </citation>
    <scope>NUCLEOTIDE SEQUENCE [LARGE SCALE GENOMIC DNA]</scope>
    <source>
        <strain evidence="3 4">Wien I</strain>
    </source>
</reference>
<dbReference type="OrthoDB" id="10263226at2759"/>
<dbReference type="VEuPathDB" id="ToxoDB:CSUI_010869"/>
<proteinExistence type="inferred from homology"/>